<keyword evidence="3" id="KW-0614">Plasmid</keyword>
<reference evidence="4" key="1">
    <citation type="submission" date="2019-05" db="EMBL/GenBank/DDBJ databases">
        <title>Genome sequence and methylation pattern of the halophilic Archaeon Natrinema versiforme BOL5-4.</title>
        <authorList>
            <person name="DasSarma P."/>
            <person name="Anton B.P."/>
            <person name="DasSarma S.L."/>
            <person name="Martinez F.L."/>
            <person name="Guzman D."/>
            <person name="Roberts R.J."/>
            <person name="DasSarma S."/>
        </authorList>
    </citation>
    <scope>NUCLEOTIDE SEQUENCE [LARGE SCALE GENOMIC DNA]</scope>
    <source>
        <strain evidence="4">BOL5-4</strain>
        <plasmid evidence="4">pnve414</plasmid>
    </source>
</reference>
<feature type="domain" description="Sulfatase N-terminal" evidence="2">
    <location>
        <begin position="189"/>
        <end position="266"/>
    </location>
</feature>
<dbReference type="OrthoDB" id="3164at2157"/>
<dbReference type="GO" id="GO:0004065">
    <property type="term" value="F:arylsulfatase activity"/>
    <property type="evidence" value="ECO:0007669"/>
    <property type="project" value="TreeGrafter"/>
</dbReference>
<dbReference type="Gene3D" id="3.40.720.10">
    <property type="entry name" value="Alkaline Phosphatase, subunit A"/>
    <property type="match status" value="2"/>
</dbReference>
<dbReference type="Proteomes" id="UP000302218">
    <property type="component" value="Plasmid pNVE414"/>
</dbReference>
<evidence type="ECO:0000313" key="3">
    <source>
        <dbReference type="EMBL" id="QCS44898.1"/>
    </source>
</evidence>
<dbReference type="InterPro" id="IPR050738">
    <property type="entry name" value="Sulfatase"/>
</dbReference>
<name>A0A4P8WMS8_9EURY</name>
<proteinExistence type="inferred from homology"/>
<geneLocation type="plasmid" evidence="4">
    <name>pnve414</name>
</geneLocation>
<dbReference type="PANTHER" id="PTHR42693:SF33">
    <property type="entry name" value="ARYLSULFATASE"/>
    <property type="match status" value="1"/>
</dbReference>
<dbReference type="PANTHER" id="PTHR42693">
    <property type="entry name" value="ARYLSULFATASE FAMILY MEMBER"/>
    <property type="match status" value="1"/>
</dbReference>
<evidence type="ECO:0000259" key="2">
    <source>
        <dbReference type="Pfam" id="PF00884"/>
    </source>
</evidence>
<comment type="similarity">
    <text evidence="1">Belongs to the sulfatase family.</text>
</comment>
<evidence type="ECO:0000313" key="4">
    <source>
        <dbReference type="Proteomes" id="UP000302218"/>
    </source>
</evidence>
<dbReference type="GeneID" id="40267939"/>
<dbReference type="SUPFAM" id="SSF53649">
    <property type="entry name" value="Alkaline phosphatase-like"/>
    <property type="match status" value="1"/>
</dbReference>
<gene>
    <name evidence="3" type="ORF">FEJ81_21665</name>
</gene>
<accession>A0A4P8WMS8</accession>
<dbReference type="AlphaFoldDB" id="A0A4P8WMS8"/>
<dbReference type="EMBL" id="CP040332">
    <property type="protein sequence ID" value="QCS44898.1"/>
    <property type="molecule type" value="Genomic_DNA"/>
</dbReference>
<dbReference type="InterPro" id="IPR017850">
    <property type="entry name" value="Alkaline_phosphatase_core_sf"/>
</dbReference>
<dbReference type="KEGG" id="nvr:FEJ81_21665"/>
<evidence type="ECO:0000256" key="1">
    <source>
        <dbReference type="ARBA" id="ARBA00008779"/>
    </source>
</evidence>
<organism evidence="3 4">
    <name type="scientific">Natrinema versiforme</name>
    <dbReference type="NCBI Taxonomy" id="88724"/>
    <lineage>
        <taxon>Archaea</taxon>
        <taxon>Methanobacteriati</taxon>
        <taxon>Methanobacteriota</taxon>
        <taxon>Stenosarchaea group</taxon>
        <taxon>Halobacteria</taxon>
        <taxon>Halobacteriales</taxon>
        <taxon>Natrialbaceae</taxon>
        <taxon>Natrinema</taxon>
    </lineage>
</organism>
<dbReference type="InterPro" id="IPR000917">
    <property type="entry name" value="Sulfatase_N"/>
</dbReference>
<dbReference type="Pfam" id="PF00884">
    <property type="entry name" value="Sulfatase"/>
    <property type="match status" value="1"/>
</dbReference>
<protein>
    <recommendedName>
        <fullName evidence="2">Sulfatase N-terminal domain-containing protein</fullName>
    </recommendedName>
</protein>
<sequence>MSSSRTLERALESLDVENVFVYVGDAVRWDAVPDRVTDRAATVRSVSASTHSPSSFASLATGRYPTTHGVVTFNHRLSADAFRLFDVPGHETRFVNSIFAYAEREHGNAVDPIHTVLGVEPPAVDDPLEGLESPFVAMERGPGGHAPYGDFSGTASDYFRRRRAADTATLQEEYRRSVELDVERFFERLDRLEETGRLEDTLVIYTSDHGELLGEGGELGHSSPMRPELVYVPMALFHPELPTAAVDDAVFHHADLLPTVLDVLGVEEPNDRTQFDGRSAARSLTDEPRPCTYENRVLPSSLPVGSGSLHYEGLWDADGGYAFARTSLPERLLVLAGKTVASAKRGYVRRNLPTAVGAYADSASSRYGEPSFSEREAEQRLERLAEGAVAGEQVSLSDGAEQRLRDLGYT</sequence>
<dbReference type="RefSeq" id="WP_138247288.1">
    <property type="nucleotide sequence ID" value="NZ_CP040332.1"/>
</dbReference>